<feature type="transmembrane region" description="Helical" evidence="1">
    <location>
        <begin position="139"/>
        <end position="160"/>
    </location>
</feature>
<keyword evidence="1" id="KW-0472">Membrane</keyword>
<feature type="transmembrane region" description="Helical" evidence="1">
    <location>
        <begin position="86"/>
        <end position="104"/>
    </location>
</feature>
<feature type="transmembrane region" description="Helical" evidence="1">
    <location>
        <begin position="12"/>
        <end position="37"/>
    </location>
</feature>
<name>A0A5E7R2I3_PSEFL</name>
<feature type="transmembrane region" description="Helical" evidence="1">
    <location>
        <begin position="300"/>
        <end position="319"/>
    </location>
</feature>
<dbReference type="OrthoDB" id="9770040at2"/>
<dbReference type="Pfam" id="PF05940">
    <property type="entry name" value="NnrS"/>
    <property type="match status" value="1"/>
</dbReference>
<dbReference type="Proteomes" id="UP000326611">
    <property type="component" value="Unassembled WGS sequence"/>
</dbReference>
<evidence type="ECO:0000313" key="2">
    <source>
        <dbReference type="EMBL" id="VVP68274.1"/>
    </source>
</evidence>
<feature type="transmembrane region" description="Helical" evidence="1">
    <location>
        <begin position="235"/>
        <end position="253"/>
    </location>
</feature>
<protein>
    <recommendedName>
        <fullName evidence="4">Short-chain dehydrogenase</fullName>
    </recommendedName>
</protein>
<keyword evidence="1" id="KW-1133">Transmembrane helix</keyword>
<keyword evidence="1" id="KW-0812">Transmembrane</keyword>
<feature type="transmembrane region" description="Helical" evidence="1">
    <location>
        <begin position="265"/>
        <end position="288"/>
    </location>
</feature>
<proteinExistence type="predicted"/>
<dbReference type="RefSeq" id="WP_150768889.1">
    <property type="nucleotide sequence ID" value="NZ_CABVIY010000001.1"/>
</dbReference>
<sequence>MRKLAAAPVFSLGFRPFFLAGAAFALLAVAIWALWLYGRLPGAQPVGGMLAWHRHEMPFGFAVAIIAGFLLTAVPNWTGRPGLKGWPLIGLVLVWLLARLAWLMPASPGFLLVLQMPFLPLLAGVLGRDLIAAGKRDNYPILLMVALLAGCQAMTLWGLWTDDVGLQRRGVLAALWLVGAMMSVIGGRVIPFFIQRGLNRPAQPAASPWPTRILMVSGLLAALTFALGLDDVPRLWLAALFVLMGTLQLVRLWRWHDRGLWRVPLLWSLYLSYVWLVVAVFAMAMWHAGWMPQQSLATHSLAVGGVGGLILAMIARVSLGHTGRALQPSKAIVAGFALVLLAGLSRVLLVPFSGLGLALSALLWCCAFGLFLLRYSDILLKPRAL</sequence>
<feature type="transmembrane region" description="Helical" evidence="1">
    <location>
        <begin position="213"/>
        <end position="229"/>
    </location>
</feature>
<organism evidence="2 3">
    <name type="scientific">Pseudomonas fluorescens</name>
    <dbReference type="NCBI Taxonomy" id="294"/>
    <lineage>
        <taxon>Bacteria</taxon>
        <taxon>Pseudomonadati</taxon>
        <taxon>Pseudomonadota</taxon>
        <taxon>Gammaproteobacteria</taxon>
        <taxon>Pseudomonadales</taxon>
        <taxon>Pseudomonadaceae</taxon>
        <taxon>Pseudomonas</taxon>
    </lineage>
</organism>
<reference evidence="2 3" key="1">
    <citation type="submission" date="2019-09" db="EMBL/GenBank/DDBJ databases">
        <authorList>
            <person name="Chandra G."/>
            <person name="Truman W A."/>
        </authorList>
    </citation>
    <scope>NUCLEOTIDE SEQUENCE [LARGE SCALE GENOMIC DNA]</scope>
    <source>
        <strain evidence="2">PS918</strain>
    </source>
</reference>
<dbReference type="AlphaFoldDB" id="A0A5E7R2I3"/>
<feature type="transmembrane region" description="Helical" evidence="1">
    <location>
        <begin position="355"/>
        <end position="373"/>
    </location>
</feature>
<evidence type="ECO:0000313" key="3">
    <source>
        <dbReference type="Proteomes" id="UP000326611"/>
    </source>
</evidence>
<evidence type="ECO:0008006" key="4">
    <source>
        <dbReference type="Google" id="ProtNLM"/>
    </source>
</evidence>
<feature type="transmembrane region" description="Helical" evidence="1">
    <location>
        <begin position="57"/>
        <end position="74"/>
    </location>
</feature>
<feature type="transmembrane region" description="Helical" evidence="1">
    <location>
        <begin position="331"/>
        <end position="349"/>
    </location>
</feature>
<dbReference type="InterPro" id="IPR010266">
    <property type="entry name" value="NnrS"/>
</dbReference>
<feature type="transmembrane region" description="Helical" evidence="1">
    <location>
        <begin position="110"/>
        <end position="127"/>
    </location>
</feature>
<evidence type="ECO:0000256" key="1">
    <source>
        <dbReference type="SAM" id="Phobius"/>
    </source>
</evidence>
<gene>
    <name evidence="2" type="ORF">PS918_00713</name>
</gene>
<feature type="transmembrane region" description="Helical" evidence="1">
    <location>
        <begin position="172"/>
        <end position="193"/>
    </location>
</feature>
<accession>A0A5E7R2I3</accession>
<dbReference type="EMBL" id="CABVIY010000001">
    <property type="protein sequence ID" value="VVP68274.1"/>
    <property type="molecule type" value="Genomic_DNA"/>
</dbReference>